<keyword evidence="2" id="KW-0472">Membrane</keyword>
<gene>
    <name evidence="3" type="ORF">U0070_007495</name>
</gene>
<keyword evidence="2" id="KW-0812">Transmembrane</keyword>
<dbReference type="GO" id="GO:0002081">
    <property type="term" value="C:outer acrosomal membrane"/>
    <property type="evidence" value="ECO:0007669"/>
    <property type="project" value="TreeGrafter"/>
</dbReference>
<protein>
    <recommendedName>
        <fullName evidence="5">Equatorin</fullName>
    </recommendedName>
</protein>
<feature type="transmembrane region" description="Helical" evidence="2">
    <location>
        <begin position="160"/>
        <end position="184"/>
    </location>
</feature>
<evidence type="ECO:0000256" key="1">
    <source>
        <dbReference type="SAM" id="MobiDB-lite"/>
    </source>
</evidence>
<keyword evidence="4" id="KW-1185">Reference proteome</keyword>
<dbReference type="GO" id="GO:0002079">
    <property type="term" value="C:inner acrosomal membrane"/>
    <property type="evidence" value="ECO:0007669"/>
    <property type="project" value="TreeGrafter"/>
</dbReference>
<keyword evidence="2" id="KW-1133">Transmembrane helix</keyword>
<comment type="caution">
    <text evidence="3">The sequence shown here is derived from an EMBL/GenBank/DDBJ whole genome shotgun (WGS) entry which is preliminary data.</text>
</comment>
<evidence type="ECO:0008006" key="5">
    <source>
        <dbReference type="Google" id="ProtNLM"/>
    </source>
</evidence>
<feature type="region of interest" description="Disordered" evidence="1">
    <location>
        <begin position="99"/>
        <end position="127"/>
    </location>
</feature>
<evidence type="ECO:0000313" key="3">
    <source>
        <dbReference type="EMBL" id="KAK7820289.1"/>
    </source>
</evidence>
<dbReference type="EMBL" id="JBBHLL010000073">
    <property type="protein sequence ID" value="KAK7820289.1"/>
    <property type="molecule type" value="Genomic_DNA"/>
</dbReference>
<name>A0AAW0J1X1_MYOGA</name>
<dbReference type="PANTHER" id="PTHR36874">
    <property type="entry name" value="EQUATORIN"/>
    <property type="match status" value="1"/>
</dbReference>
<dbReference type="PANTHER" id="PTHR36874:SF1">
    <property type="entry name" value="EQUATORIN"/>
    <property type="match status" value="1"/>
</dbReference>
<evidence type="ECO:0000256" key="2">
    <source>
        <dbReference type="SAM" id="Phobius"/>
    </source>
</evidence>
<organism evidence="3 4">
    <name type="scientific">Myodes glareolus</name>
    <name type="common">Bank vole</name>
    <name type="synonym">Clethrionomys glareolus</name>
    <dbReference type="NCBI Taxonomy" id="447135"/>
    <lineage>
        <taxon>Eukaryota</taxon>
        <taxon>Metazoa</taxon>
        <taxon>Chordata</taxon>
        <taxon>Craniata</taxon>
        <taxon>Vertebrata</taxon>
        <taxon>Euteleostomi</taxon>
        <taxon>Mammalia</taxon>
        <taxon>Eutheria</taxon>
        <taxon>Euarchontoglires</taxon>
        <taxon>Glires</taxon>
        <taxon>Rodentia</taxon>
        <taxon>Myomorpha</taxon>
        <taxon>Muroidea</taxon>
        <taxon>Cricetidae</taxon>
        <taxon>Arvicolinae</taxon>
        <taxon>Myodes</taxon>
    </lineage>
</organism>
<feature type="compositionally biased region" description="Polar residues" evidence="1">
    <location>
        <begin position="116"/>
        <end position="126"/>
    </location>
</feature>
<sequence length="327" mass="36369">DLDDTPSDEEQYYSDDENVSNNDSEHEDDKNEESHPLIHKPEGNEGGTPAHETPVNSYKDTKHYVFTTQNSNGTDSEISVSATTNLKFALKNYKLVNATEKSPEKSIGEEEEKSNEPSLINETPVNMNDKDQLYQAIPGSDLNNTNKDKLSEIEEAKIKLMLGISLMTLVLLIPLLIFCFATLYKLKHLSDKSFGNQYSVNPELATLSYFHPSEGVSDTSYSRSGDSSWGNTTSDLKLSSTKKSKLKPLDYSGDSDQTALNEEETAAFLPLEESYLLPPEESTFLPPEELGEQPVSENVPLEEMNEEPMVGEATVEAPLVEEQQITE</sequence>
<feature type="region of interest" description="Disordered" evidence="1">
    <location>
        <begin position="306"/>
        <end position="327"/>
    </location>
</feature>
<feature type="compositionally biased region" description="Acidic residues" evidence="1">
    <location>
        <begin position="1"/>
        <end position="18"/>
    </location>
</feature>
<proteinExistence type="predicted"/>
<dbReference type="GO" id="GO:0006897">
    <property type="term" value="P:endocytosis"/>
    <property type="evidence" value="ECO:0007669"/>
    <property type="project" value="InterPro"/>
</dbReference>
<dbReference type="Proteomes" id="UP001488838">
    <property type="component" value="Unassembled WGS sequence"/>
</dbReference>
<feature type="non-terminal residue" evidence="3">
    <location>
        <position position="1"/>
    </location>
</feature>
<feature type="region of interest" description="Disordered" evidence="1">
    <location>
        <begin position="1"/>
        <end position="56"/>
    </location>
</feature>
<dbReference type="GO" id="GO:0005886">
    <property type="term" value="C:plasma membrane"/>
    <property type="evidence" value="ECO:0007669"/>
    <property type="project" value="InterPro"/>
</dbReference>
<accession>A0AAW0J1X1</accession>
<dbReference type="AlphaFoldDB" id="A0AAW0J1X1"/>
<evidence type="ECO:0000313" key="4">
    <source>
        <dbReference type="Proteomes" id="UP001488838"/>
    </source>
</evidence>
<dbReference type="GO" id="GO:0060478">
    <property type="term" value="P:acrosomal vesicle exocytosis"/>
    <property type="evidence" value="ECO:0007669"/>
    <property type="project" value="InterPro"/>
</dbReference>
<dbReference type="InterPro" id="IPR029282">
    <property type="entry name" value="Eqtn/Afaf"/>
</dbReference>
<reference evidence="3 4" key="1">
    <citation type="journal article" date="2023" name="bioRxiv">
        <title>Conserved and derived expression patterns and positive selection on dental genes reveal complex evolutionary context of ever-growing rodent molars.</title>
        <authorList>
            <person name="Calamari Z.T."/>
            <person name="Song A."/>
            <person name="Cohen E."/>
            <person name="Akter M."/>
            <person name="Roy R.D."/>
            <person name="Hallikas O."/>
            <person name="Christensen M.M."/>
            <person name="Li P."/>
            <person name="Marangoni P."/>
            <person name="Jernvall J."/>
            <person name="Klein O.D."/>
        </authorList>
    </citation>
    <scope>NUCLEOTIDE SEQUENCE [LARGE SCALE GENOMIC DNA]</scope>
    <source>
        <strain evidence="3">V071</strain>
    </source>
</reference>
<dbReference type="Pfam" id="PF15339">
    <property type="entry name" value="Afaf"/>
    <property type="match status" value="2"/>
</dbReference>
<feature type="compositionally biased region" description="Basic and acidic residues" evidence="1">
    <location>
        <begin position="23"/>
        <end position="43"/>
    </location>
</feature>
<dbReference type="GO" id="GO:0007342">
    <property type="term" value="P:fusion of sperm to egg plasma membrane involved in single fertilization"/>
    <property type="evidence" value="ECO:0007669"/>
    <property type="project" value="InterPro"/>
</dbReference>